<dbReference type="OrthoDB" id="9798154at2"/>
<dbReference type="InterPro" id="IPR006311">
    <property type="entry name" value="TAT_signal"/>
</dbReference>
<sequence length="155" mass="16212">MANRRTFLQGSLASGVALVGASVLPQSSMAEWSAEIKPAFASKDPDEVIKTLYKSSDVTESADIEVKAPEIAENGAVVPVQVTIKLPNPQSLTLIVPKNPVPLVAKFMLNADLDGFISTRIKMGGTSDVIAIVEADGKLFSAKKEVKVTIGGCGG</sequence>
<dbReference type="InterPro" id="IPR038162">
    <property type="entry name" value="SoxY_sf"/>
</dbReference>
<gene>
    <name evidence="3" type="ORF">BegalDRAFT_2309</name>
</gene>
<dbReference type="InterPro" id="IPR016568">
    <property type="entry name" value="Sulphur_oxidation_SoxY"/>
</dbReference>
<protein>
    <recommendedName>
        <fullName evidence="2">Ig-like SoxY domain-containing protein</fullName>
    </recommendedName>
</protein>
<feature type="domain" description="Ig-like SoxY" evidence="2">
    <location>
        <begin position="50"/>
        <end position="153"/>
    </location>
</feature>
<dbReference type="Proteomes" id="UP000005744">
    <property type="component" value="Unassembled WGS sequence"/>
</dbReference>
<dbReference type="AlphaFoldDB" id="I3CHS0"/>
<organism evidence="3 4">
    <name type="scientific">Beggiatoa alba B18LD</name>
    <dbReference type="NCBI Taxonomy" id="395493"/>
    <lineage>
        <taxon>Bacteria</taxon>
        <taxon>Pseudomonadati</taxon>
        <taxon>Pseudomonadota</taxon>
        <taxon>Gammaproteobacteria</taxon>
        <taxon>Thiotrichales</taxon>
        <taxon>Thiotrichaceae</taxon>
        <taxon>Beggiatoa</taxon>
    </lineage>
</organism>
<dbReference type="Pfam" id="PF13501">
    <property type="entry name" value="SoxY"/>
    <property type="match status" value="1"/>
</dbReference>
<evidence type="ECO:0000256" key="1">
    <source>
        <dbReference type="ARBA" id="ARBA00022729"/>
    </source>
</evidence>
<dbReference type="STRING" id="395493.BegalDRAFT_2309"/>
<dbReference type="NCBIfam" id="TIGR04488">
    <property type="entry name" value="SoxY_true_GGCGG"/>
    <property type="match status" value="1"/>
</dbReference>
<reference evidence="3 4" key="1">
    <citation type="submission" date="2011-11" db="EMBL/GenBank/DDBJ databases">
        <title>Improved High-Quality Draft sequence of Beggiatoa alba B18lD.</title>
        <authorList>
            <consortium name="US DOE Joint Genome Institute"/>
            <person name="Lucas S."/>
            <person name="Han J."/>
            <person name="Lapidus A."/>
            <person name="Cheng J.-F."/>
            <person name="Goodwin L."/>
            <person name="Pitluck S."/>
            <person name="Peters L."/>
            <person name="Mikhailova N."/>
            <person name="Held B."/>
            <person name="Detter J.C."/>
            <person name="Han C."/>
            <person name="Tapia R."/>
            <person name="Land M."/>
            <person name="Hauser L."/>
            <person name="Kyrpides N."/>
            <person name="Ivanova N."/>
            <person name="Pagani I."/>
            <person name="Samuel K."/>
            <person name="Teske A."/>
            <person name="Mueller J."/>
            <person name="Woyke T."/>
        </authorList>
    </citation>
    <scope>NUCLEOTIDE SEQUENCE [LARGE SCALE GENOMIC DNA]</scope>
    <source>
        <strain evidence="3 4">B18LD</strain>
    </source>
</reference>
<dbReference type="Gene3D" id="2.60.40.2470">
    <property type="entry name" value="SoxY domain"/>
    <property type="match status" value="1"/>
</dbReference>
<dbReference type="InterPro" id="IPR032711">
    <property type="entry name" value="SoxY"/>
</dbReference>
<proteinExistence type="predicted"/>
<dbReference type="PROSITE" id="PS51318">
    <property type="entry name" value="TAT"/>
    <property type="match status" value="1"/>
</dbReference>
<dbReference type="NCBIfam" id="TIGR01409">
    <property type="entry name" value="TAT_signal_seq"/>
    <property type="match status" value="1"/>
</dbReference>
<name>I3CHS0_9GAMM</name>
<dbReference type="InterPro" id="IPR019546">
    <property type="entry name" value="TAT_signal_bac_arc"/>
</dbReference>
<evidence type="ECO:0000313" key="3">
    <source>
        <dbReference type="EMBL" id="EIJ43163.1"/>
    </source>
</evidence>
<keyword evidence="4" id="KW-1185">Reference proteome</keyword>
<evidence type="ECO:0000313" key="4">
    <source>
        <dbReference type="Proteomes" id="UP000005744"/>
    </source>
</evidence>
<dbReference type="EMBL" id="JH600070">
    <property type="protein sequence ID" value="EIJ43163.1"/>
    <property type="molecule type" value="Genomic_DNA"/>
</dbReference>
<keyword evidence="1" id="KW-0732">Signal</keyword>
<dbReference type="RefSeq" id="WP_002690118.1">
    <property type="nucleotide sequence ID" value="NZ_JH600070.1"/>
</dbReference>
<dbReference type="PIRSF" id="PIRSF010312">
    <property type="entry name" value="Sulphur_oxidation_SoxY"/>
    <property type="match status" value="1"/>
</dbReference>
<dbReference type="HOGENOM" id="CLU_118521_0_0_6"/>
<accession>I3CHS0</accession>
<evidence type="ECO:0000259" key="2">
    <source>
        <dbReference type="Pfam" id="PF13501"/>
    </source>
</evidence>
<dbReference type="eggNOG" id="COG5501">
    <property type="taxonomic scope" value="Bacteria"/>
</dbReference>